<sequence length="73" mass="8829">MVMVRSQIWTTRLHEQFEVFIHHFPEKESIIRTLLNWIDEPPSDREVMYELFKREGGWASANFSNEANIPYEM</sequence>
<reference evidence="1 2" key="1">
    <citation type="submission" date="2022-05" db="EMBL/GenBank/DDBJ databases">
        <title>Genome Sequencing of Bee-Associated Microbes.</title>
        <authorList>
            <person name="Dunlap C."/>
        </authorList>
    </citation>
    <scope>NUCLEOTIDE SEQUENCE [LARGE SCALE GENOMIC DNA]</scope>
    <source>
        <strain evidence="1 2">NRRL BD-083</strain>
    </source>
</reference>
<dbReference type="Proteomes" id="UP001527052">
    <property type="component" value="Unassembled WGS sequence"/>
</dbReference>
<proteinExistence type="predicted"/>
<comment type="caution">
    <text evidence="1">The sequence shown here is derived from an EMBL/GenBank/DDBJ whole genome shotgun (WGS) entry which is preliminary data.</text>
</comment>
<dbReference type="EMBL" id="JAMDLZ010000040">
    <property type="protein sequence ID" value="MCY9549064.1"/>
    <property type="molecule type" value="Genomic_DNA"/>
</dbReference>
<name>A0ABT4EXY7_9BACI</name>
<evidence type="ECO:0000313" key="1">
    <source>
        <dbReference type="EMBL" id="MCY9549064.1"/>
    </source>
</evidence>
<evidence type="ECO:0000313" key="2">
    <source>
        <dbReference type="Proteomes" id="UP001527052"/>
    </source>
</evidence>
<keyword evidence="2" id="KW-1185">Reference proteome</keyword>
<dbReference type="RefSeq" id="WP_268639062.1">
    <property type="nucleotide sequence ID" value="NZ_JAMDLZ010000040.1"/>
</dbReference>
<accession>A0ABT4EXY7</accession>
<organism evidence="1 2">
    <name type="scientific">Lysinibacillus xylanilyticus</name>
    <dbReference type="NCBI Taxonomy" id="582475"/>
    <lineage>
        <taxon>Bacteria</taxon>
        <taxon>Bacillati</taxon>
        <taxon>Bacillota</taxon>
        <taxon>Bacilli</taxon>
        <taxon>Bacillales</taxon>
        <taxon>Bacillaceae</taxon>
        <taxon>Lysinibacillus</taxon>
    </lineage>
</organism>
<gene>
    <name evidence="1" type="ORF">M5W82_19455</name>
</gene>
<protein>
    <submittedName>
        <fullName evidence="1">Uncharacterized protein</fullName>
    </submittedName>
</protein>